<evidence type="ECO:0000256" key="7">
    <source>
        <dbReference type="ARBA" id="ARBA00023315"/>
    </source>
</evidence>
<evidence type="ECO:0000256" key="3">
    <source>
        <dbReference type="ARBA" id="ARBA00022679"/>
    </source>
</evidence>
<proteinExistence type="inferred from homology"/>
<evidence type="ECO:0000256" key="1">
    <source>
        <dbReference type="ARBA" id="ARBA00004651"/>
    </source>
</evidence>
<comment type="pathway">
    <text evidence="8">Protein modification; lipoprotein biosynthesis (N-acyl transfer).</text>
</comment>
<protein>
    <recommendedName>
        <fullName evidence="8">Apolipoprotein N-acyltransferase</fullName>
        <shortName evidence="8">ALP N-acyltransferase</shortName>
        <ecNumber evidence="8">2.3.1.269</ecNumber>
    </recommendedName>
</protein>
<feature type="transmembrane region" description="Helical" evidence="8">
    <location>
        <begin position="194"/>
        <end position="215"/>
    </location>
</feature>
<dbReference type="InterPro" id="IPR004563">
    <property type="entry name" value="Apolipo_AcylTrfase"/>
</dbReference>
<dbReference type="InterPro" id="IPR036526">
    <property type="entry name" value="C-N_Hydrolase_sf"/>
</dbReference>
<comment type="caution">
    <text evidence="11">The sequence shown here is derived from an EMBL/GenBank/DDBJ whole genome shotgun (WGS) entry which is preliminary data.</text>
</comment>
<feature type="transmembrane region" description="Helical" evidence="8">
    <location>
        <begin position="123"/>
        <end position="140"/>
    </location>
</feature>
<evidence type="ECO:0000313" key="12">
    <source>
        <dbReference type="Proteomes" id="UP000587462"/>
    </source>
</evidence>
<dbReference type="InterPro" id="IPR003010">
    <property type="entry name" value="C-N_Hydrolase"/>
</dbReference>
<feature type="transmembrane region" description="Helical" evidence="8">
    <location>
        <begin position="169"/>
        <end position="188"/>
    </location>
</feature>
<comment type="subcellular location">
    <subcellularLocation>
        <location evidence="1 8">Cell membrane</location>
        <topology evidence="1 8">Multi-pass membrane protein</topology>
    </subcellularLocation>
</comment>
<dbReference type="NCBIfam" id="TIGR00546">
    <property type="entry name" value="lnt"/>
    <property type="match status" value="1"/>
</dbReference>
<evidence type="ECO:0000256" key="5">
    <source>
        <dbReference type="ARBA" id="ARBA00022989"/>
    </source>
</evidence>
<evidence type="ECO:0000256" key="8">
    <source>
        <dbReference type="HAMAP-Rule" id="MF_01148"/>
    </source>
</evidence>
<keyword evidence="4 8" id="KW-0812">Transmembrane</keyword>
<dbReference type="Pfam" id="PF00795">
    <property type="entry name" value="CN_hydrolase"/>
    <property type="match status" value="1"/>
</dbReference>
<comment type="catalytic activity">
    <reaction evidence="8">
        <text>N-terminal S-1,2-diacyl-sn-glyceryl-L-cysteinyl-[lipoprotein] + a glycerophospholipid = N-acyl-S-1,2-diacyl-sn-glyceryl-L-cysteinyl-[lipoprotein] + a 2-acyl-sn-glycero-3-phospholipid + H(+)</text>
        <dbReference type="Rhea" id="RHEA:48228"/>
        <dbReference type="Rhea" id="RHEA-COMP:14681"/>
        <dbReference type="Rhea" id="RHEA-COMP:14684"/>
        <dbReference type="ChEBI" id="CHEBI:15378"/>
        <dbReference type="ChEBI" id="CHEBI:136912"/>
        <dbReference type="ChEBI" id="CHEBI:140656"/>
        <dbReference type="ChEBI" id="CHEBI:140657"/>
        <dbReference type="ChEBI" id="CHEBI:140660"/>
        <dbReference type="EC" id="2.3.1.269"/>
    </reaction>
</comment>
<organism evidence="11 12">
    <name type="scientific">Streptomyces morookaense</name>
    <name type="common">Streptoverticillium morookaense</name>
    <dbReference type="NCBI Taxonomy" id="1970"/>
    <lineage>
        <taxon>Bacteria</taxon>
        <taxon>Bacillati</taxon>
        <taxon>Actinomycetota</taxon>
        <taxon>Actinomycetes</taxon>
        <taxon>Kitasatosporales</taxon>
        <taxon>Streptomycetaceae</taxon>
        <taxon>Streptomyces</taxon>
    </lineage>
</organism>
<dbReference type="PROSITE" id="PS50263">
    <property type="entry name" value="CN_HYDROLASE"/>
    <property type="match status" value="1"/>
</dbReference>
<comment type="function">
    <text evidence="8">Catalyzes the phospholipid dependent N-acylation of the N-terminal cysteine of apolipoprotein, the last step in lipoprotein maturation.</text>
</comment>
<sequence length="631" mass="66641">MGRGAGQAARHWEPGPACGGEGWFRPSGRCDPGGARTFSRQRLSAAAASGCPGRPEGRRAPIQRLRVRSASAPRSCQEGATVPAGPEISPEAAVTDAAPAPDTTAPARPRRAVRLARLARREAPRTALAAAAGLALAAAFPPYDVWPLSVVAVAALALLTRGRTVRQGAWTGFAFAFPFFFCLLRWLHVVGYDAVTGLSLVEALFVVALGAGLALTSRLRGWPLWGACLWIAQEWARDRVPFGGFPWGRLAFANTGSPFTPLAALGGAPLVSFAVALAGGLLAYAAAALWRARGAGRRLRALLPAVEAVALAVAVSVAGYAVPVPTKADGTVDIAIVQGNVEKPGMDFLGRPLMVLDNHVSATLQLADDIRAGKVKKPDLVIWPENSSDLDPFQYQEAYDRIDSAVRSVGVPVLVGALVDHPGKPGYIDNKGIVWDPQTGPGASYAKQHPVPFGEYVPFRAELSKVITRLQRVPRDFYPGDHTGVLQVGPARLGDVICFEVAYDEIVHDTVTAGARALVVQTNNATYGRTGQPEQQLAMSRLRAVEHGRAVVTAATSGISAVVAPDGRVLQRSEEFTQDVITARIPLRDGTTVADRVGAGPEWALAMVGLLSCAAAILIGRRGRLDKKGQE</sequence>
<keyword evidence="12" id="KW-1185">Reference proteome</keyword>
<feature type="region of interest" description="Disordered" evidence="9">
    <location>
        <begin position="1"/>
        <end position="109"/>
    </location>
</feature>
<dbReference type="SUPFAM" id="SSF56317">
    <property type="entry name" value="Carbon-nitrogen hydrolase"/>
    <property type="match status" value="1"/>
</dbReference>
<dbReference type="AlphaFoldDB" id="A0A7Y7B6X1"/>
<evidence type="ECO:0000259" key="10">
    <source>
        <dbReference type="PROSITE" id="PS50263"/>
    </source>
</evidence>
<dbReference type="GO" id="GO:0016410">
    <property type="term" value="F:N-acyltransferase activity"/>
    <property type="evidence" value="ECO:0007669"/>
    <property type="project" value="UniProtKB-UniRule"/>
</dbReference>
<feature type="transmembrane region" description="Helical" evidence="8">
    <location>
        <begin position="603"/>
        <end position="620"/>
    </location>
</feature>
<dbReference type="Proteomes" id="UP000587462">
    <property type="component" value="Unassembled WGS sequence"/>
</dbReference>
<keyword evidence="2 8" id="KW-1003">Cell membrane</keyword>
<evidence type="ECO:0000256" key="4">
    <source>
        <dbReference type="ARBA" id="ARBA00022692"/>
    </source>
</evidence>
<evidence type="ECO:0000256" key="6">
    <source>
        <dbReference type="ARBA" id="ARBA00023136"/>
    </source>
</evidence>
<dbReference type="EMBL" id="JABBXF010000044">
    <property type="protein sequence ID" value="NVK79959.1"/>
    <property type="molecule type" value="Genomic_DNA"/>
</dbReference>
<keyword evidence="6 8" id="KW-0472">Membrane</keyword>
<keyword evidence="5 8" id="KW-1133">Transmembrane helix</keyword>
<keyword evidence="3 8" id="KW-0808">Transferase</keyword>
<dbReference type="GO" id="GO:0042158">
    <property type="term" value="P:lipoprotein biosynthetic process"/>
    <property type="evidence" value="ECO:0007669"/>
    <property type="project" value="UniProtKB-UniRule"/>
</dbReference>
<dbReference type="HAMAP" id="MF_01148">
    <property type="entry name" value="Lnt"/>
    <property type="match status" value="1"/>
</dbReference>
<feature type="transmembrane region" description="Helical" evidence="8">
    <location>
        <begin position="270"/>
        <end position="290"/>
    </location>
</feature>
<accession>A0A7Y7B6X1</accession>
<dbReference type="EC" id="2.3.1.269" evidence="8"/>
<keyword evidence="7 8" id="KW-0012">Acyltransferase</keyword>
<feature type="compositionally biased region" description="Low complexity" evidence="9">
    <location>
        <begin position="90"/>
        <end position="107"/>
    </location>
</feature>
<dbReference type="PANTHER" id="PTHR38686:SF1">
    <property type="entry name" value="APOLIPOPROTEIN N-ACYLTRANSFERASE"/>
    <property type="match status" value="1"/>
</dbReference>
<dbReference type="InterPro" id="IPR045378">
    <property type="entry name" value="LNT_N"/>
</dbReference>
<comment type="similarity">
    <text evidence="8">Belongs to the CN hydrolase family. Apolipoprotein N-acyltransferase subfamily.</text>
</comment>
<keyword evidence="11" id="KW-0449">Lipoprotein</keyword>
<name>A0A7Y7B6X1_STRMO</name>
<evidence type="ECO:0000313" key="11">
    <source>
        <dbReference type="EMBL" id="NVK79959.1"/>
    </source>
</evidence>
<dbReference type="Pfam" id="PF20154">
    <property type="entry name" value="LNT_N"/>
    <property type="match status" value="1"/>
</dbReference>
<dbReference type="UniPathway" id="UPA00666"/>
<feature type="domain" description="CN hydrolase" evidence="10">
    <location>
        <begin position="337"/>
        <end position="587"/>
    </location>
</feature>
<evidence type="ECO:0000256" key="9">
    <source>
        <dbReference type="SAM" id="MobiDB-lite"/>
    </source>
</evidence>
<evidence type="ECO:0000256" key="2">
    <source>
        <dbReference type="ARBA" id="ARBA00022475"/>
    </source>
</evidence>
<dbReference type="CDD" id="cd07571">
    <property type="entry name" value="ALP_N-acyl_transferase"/>
    <property type="match status" value="1"/>
</dbReference>
<feature type="transmembrane region" description="Helical" evidence="8">
    <location>
        <begin position="302"/>
        <end position="322"/>
    </location>
</feature>
<dbReference type="PANTHER" id="PTHR38686">
    <property type="entry name" value="APOLIPOPROTEIN N-ACYLTRANSFERASE"/>
    <property type="match status" value="1"/>
</dbReference>
<gene>
    <name evidence="8 11" type="primary">lnt</name>
    <name evidence="11" type="ORF">HG542_20105</name>
</gene>
<dbReference type="Gene3D" id="3.60.110.10">
    <property type="entry name" value="Carbon-nitrogen hydrolase"/>
    <property type="match status" value="1"/>
</dbReference>
<dbReference type="GO" id="GO:0005886">
    <property type="term" value="C:plasma membrane"/>
    <property type="evidence" value="ECO:0007669"/>
    <property type="project" value="UniProtKB-SubCell"/>
</dbReference>
<reference evidence="11 12" key="1">
    <citation type="submission" date="2020-04" db="EMBL/GenBank/DDBJ databases">
        <title>Draft Genome Sequence of Streptomyces morookaense DSM 40503, an 8-azaguanine-producing strain.</title>
        <authorList>
            <person name="Qi J."/>
            <person name="Gao J.-M."/>
        </authorList>
    </citation>
    <scope>NUCLEOTIDE SEQUENCE [LARGE SCALE GENOMIC DNA]</scope>
    <source>
        <strain evidence="11 12">DSM 40503</strain>
    </source>
</reference>